<proteinExistence type="predicted"/>
<evidence type="ECO:0000313" key="8">
    <source>
        <dbReference type="Proteomes" id="UP000712157"/>
    </source>
</evidence>
<dbReference type="Gene3D" id="3.40.275.10">
    <property type="entry name" value="L-fucose Isomerase, Chain A, domain 2"/>
    <property type="match status" value="2"/>
</dbReference>
<feature type="coiled-coil region" evidence="4">
    <location>
        <begin position="20"/>
        <end position="69"/>
    </location>
</feature>
<dbReference type="GO" id="GO:0008790">
    <property type="term" value="F:arabinose isomerase activity"/>
    <property type="evidence" value="ECO:0007669"/>
    <property type="project" value="TreeGrafter"/>
</dbReference>
<keyword evidence="2" id="KW-0119">Carbohydrate metabolism</keyword>
<gene>
    <name evidence="7" type="ORF">KTH89_12520</name>
</gene>
<evidence type="ECO:0000256" key="2">
    <source>
        <dbReference type="ARBA" id="ARBA00023277"/>
    </source>
</evidence>
<evidence type="ECO:0000313" key="7">
    <source>
        <dbReference type="EMBL" id="MBU9737366.1"/>
    </source>
</evidence>
<reference evidence="7" key="1">
    <citation type="submission" date="2021-06" db="EMBL/GenBank/DDBJ databases">
        <title>Description of novel taxa of the family Lachnospiraceae.</title>
        <authorList>
            <person name="Chaplin A.V."/>
            <person name="Sokolova S.R."/>
            <person name="Pikina A.P."/>
            <person name="Korzhanova M."/>
            <person name="Belova V."/>
            <person name="Korostin D."/>
            <person name="Efimov B.A."/>
        </authorList>
    </citation>
    <scope>NUCLEOTIDE SEQUENCE</scope>
    <source>
        <strain evidence="7">ASD5720</strain>
    </source>
</reference>
<dbReference type="CDD" id="cd00578">
    <property type="entry name" value="L-fuc_L-ara-isomerases"/>
    <property type="match status" value="1"/>
</dbReference>
<dbReference type="SUPFAM" id="SSF53743">
    <property type="entry name" value="FucI/AraA N-terminal and middle domains"/>
    <property type="match status" value="1"/>
</dbReference>
<evidence type="ECO:0000256" key="3">
    <source>
        <dbReference type="ARBA" id="ARBA00030454"/>
    </source>
</evidence>
<dbReference type="GO" id="GO:0005737">
    <property type="term" value="C:cytoplasm"/>
    <property type="evidence" value="ECO:0007669"/>
    <property type="project" value="InterPro"/>
</dbReference>
<name>A0A949K011_9FIRM</name>
<dbReference type="InterPro" id="IPR012888">
    <property type="entry name" value="Fucose_iso_N1"/>
</dbReference>
<dbReference type="InterPro" id="IPR038392">
    <property type="entry name" value="Fucose_isomerase_dom2_sf"/>
</dbReference>
<dbReference type="InterPro" id="IPR005763">
    <property type="entry name" value="Fucose_isomerase"/>
</dbReference>
<dbReference type="Gene3D" id="3.40.50.1070">
    <property type="match status" value="1"/>
</dbReference>
<keyword evidence="1 7" id="KW-0413">Isomerase</keyword>
<organism evidence="7 8">
    <name type="scientific">Diplocloster agilis</name>
    <dbReference type="NCBI Taxonomy" id="2850323"/>
    <lineage>
        <taxon>Bacteria</taxon>
        <taxon>Bacillati</taxon>
        <taxon>Bacillota</taxon>
        <taxon>Clostridia</taxon>
        <taxon>Lachnospirales</taxon>
        <taxon>Lachnospiraceae</taxon>
        <taxon>Diplocloster</taxon>
    </lineage>
</organism>
<dbReference type="GO" id="GO:0019571">
    <property type="term" value="P:D-arabinose catabolic process"/>
    <property type="evidence" value="ECO:0007669"/>
    <property type="project" value="TreeGrafter"/>
</dbReference>
<dbReference type="PANTHER" id="PTHR37840:SF1">
    <property type="entry name" value="L-FUCOSE ISOMERASE"/>
    <property type="match status" value="1"/>
</dbReference>
<feature type="domain" description="L-fucose isomerase N-terminal-1" evidence="6">
    <location>
        <begin position="4"/>
        <end position="159"/>
    </location>
</feature>
<dbReference type="Gene3D" id="3.20.14.10">
    <property type="entry name" value="L-fucose/L-arabinose isomerase, C-terminal"/>
    <property type="match status" value="1"/>
</dbReference>
<evidence type="ECO:0000259" key="5">
    <source>
        <dbReference type="Pfam" id="PF02952"/>
    </source>
</evidence>
<dbReference type="GO" id="GO:0008736">
    <property type="term" value="F:L-fucose isomerase activity"/>
    <property type="evidence" value="ECO:0007669"/>
    <property type="project" value="InterPro"/>
</dbReference>
<comment type="caution">
    <text evidence="7">The sequence shown here is derived from an EMBL/GenBank/DDBJ whole genome shotgun (WGS) entry which is preliminary data.</text>
</comment>
<sequence length="475" mass="53435">MNTKPRIGILGFSDGEPEVHEELKEIVKAQMDAIADALEETGEVEVIRAKRLVNSVSTAKEEAEQLAQQGVDGTIFSYGVFSFPNFSVIAARNGRGPYLLAANLNPDWPGMVAMLASGGALHHLGIDHFRVAGDVQEPEVLKKFLTFARCAKVVTRLNGQKYGLIGGRSLGMYSATVSMQDWQRQFGVDVDHLDQSEILRLAQEVPEEQVEKAFDWLSRQVKSIEYDGDRLTPEKLKTQIRHYEALKRIVEKEAYDFIGVKCHYEMSRHYCTECISAAFMNDPYDWDGEKEPVVYACEADSDAALTMQILKMLTGSPVIFMDVRHYDKEHDVMVFCNCGSQSTWYAGASDDPAENLSQVTLYPCLPIYAGGGCHVNCMTKAGKATLARLNRTQGRYRMSLMTADFVELPEEKMAETTKEWPHVFAKLPFDHSIFLEKFDANHCHAVYGDHVEELKMICRMMNVDVELLGEEERAV</sequence>
<accession>A0A949K011</accession>
<dbReference type="GO" id="GO:0030145">
    <property type="term" value="F:manganese ion binding"/>
    <property type="evidence" value="ECO:0007669"/>
    <property type="project" value="InterPro"/>
</dbReference>
<dbReference type="PANTHER" id="PTHR37840">
    <property type="entry name" value="L-FUCOSE ISOMERASE"/>
    <property type="match status" value="1"/>
</dbReference>
<dbReference type="InterPro" id="IPR038391">
    <property type="entry name" value="Fucose_iso_dom1_sf"/>
</dbReference>
<evidence type="ECO:0000256" key="4">
    <source>
        <dbReference type="SAM" id="Coils"/>
    </source>
</evidence>
<dbReference type="InterPro" id="IPR038393">
    <property type="entry name" value="Fuc_iso_dom3_sf"/>
</dbReference>
<evidence type="ECO:0000256" key="1">
    <source>
        <dbReference type="ARBA" id="ARBA00023235"/>
    </source>
</evidence>
<dbReference type="InterPro" id="IPR015888">
    <property type="entry name" value="Fuc_isomerase_C"/>
</dbReference>
<keyword evidence="4" id="KW-0175">Coiled coil</keyword>
<dbReference type="InterPro" id="IPR009015">
    <property type="entry name" value="Fucose_isomerase_N/cen_sf"/>
</dbReference>
<dbReference type="EMBL" id="JAHQCW010000019">
    <property type="protein sequence ID" value="MBU9737366.1"/>
    <property type="molecule type" value="Genomic_DNA"/>
</dbReference>
<evidence type="ECO:0000259" key="6">
    <source>
        <dbReference type="Pfam" id="PF07881"/>
    </source>
</evidence>
<dbReference type="RefSeq" id="WP_158348622.1">
    <property type="nucleotide sequence ID" value="NZ_JAHQCW010000019.1"/>
</dbReference>
<dbReference type="Pfam" id="PF07881">
    <property type="entry name" value="Fucose_iso_N1"/>
    <property type="match status" value="1"/>
</dbReference>
<protein>
    <recommendedName>
        <fullName evidence="3">FucIase</fullName>
    </recommendedName>
</protein>
<dbReference type="GO" id="GO:0042355">
    <property type="term" value="P:L-fucose catabolic process"/>
    <property type="evidence" value="ECO:0007669"/>
    <property type="project" value="TreeGrafter"/>
</dbReference>
<feature type="domain" description="L-fucose isomerase C-terminal" evidence="5">
    <location>
        <begin position="336"/>
        <end position="466"/>
    </location>
</feature>
<keyword evidence="8" id="KW-1185">Reference proteome</keyword>
<dbReference type="Proteomes" id="UP000712157">
    <property type="component" value="Unassembled WGS sequence"/>
</dbReference>
<dbReference type="Pfam" id="PF02952">
    <property type="entry name" value="Fucose_iso_C"/>
    <property type="match status" value="1"/>
</dbReference>
<dbReference type="AlphaFoldDB" id="A0A949K011"/>